<dbReference type="Pfam" id="PF01047">
    <property type="entry name" value="MarR"/>
    <property type="match status" value="1"/>
</dbReference>
<feature type="domain" description="HTH marR-type" evidence="4">
    <location>
        <begin position="4"/>
        <end position="136"/>
    </location>
</feature>
<dbReference type="PANTHER" id="PTHR42756:SF1">
    <property type="entry name" value="TRANSCRIPTIONAL REPRESSOR OF EMRAB OPERON"/>
    <property type="match status" value="1"/>
</dbReference>
<proteinExistence type="predicted"/>
<evidence type="ECO:0000313" key="6">
    <source>
        <dbReference type="Proteomes" id="UP000194948"/>
    </source>
</evidence>
<dbReference type="EMBL" id="CP147244">
    <property type="protein sequence ID" value="WYJ99735.1"/>
    <property type="molecule type" value="Genomic_DNA"/>
</dbReference>
<reference evidence="5 6" key="2">
    <citation type="submission" date="2024-03" db="EMBL/GenBank/DDBJ databases">
        <title>The Genome Sequence of Enterococcus sp. DIV0205d.</title>
        <authorList>
            <consortium name="The Broad Institute Genomics Platform"/>
            <consortium name="The Broad Institute Microbial Omics Core"/>
            <consortium name="The Broad Institute Genomic Center for Infectious Diseases"/>
            <person name="Earl A."/>
            <person name="Manson A."/>
            <person name="Gilmore M."/>
            <person name="Schwartman J."/>
            <person name="Shea T."/>
            <person name="Abouelleil A."/>
            <person name="Cao P."/>
            <person name="Chapman S."/>
            <person name="Cusick C."/>
            <person name="Young S."/>
            <person name="Neafsey D."/>
            <person name="Nusbaum C."/>
            <person name="Birren B."/>
        </authorList>
    </citation>
    <scope>NUCLEOTIDE SEQUENCE [LARGE SCALE GENOMIC DNA]</scope>
    <source>
        <strain evidence="5 6">7F3_DIV0205</strain>
    </source>
</reference>
<dbReference type="InterPro" id="IPR036388">
    <property type="entry name" value="WH-like_DNA-bd_sf"/>
</dbReference>
<evidence type="ECO:0000313" key="5">
    <source>
        <dbReference type="EMBL" id="WYJ99735.1"/>
    </source>
</evidence>
<dbReference type="GO" id="GO:0003677">
    <property type="term" value="F:DNA binding"/>
    <property type="evidence" value="ECO:0007669"/>
    <property type="project" value="UniProtKB-KW"/>
</dbReference>
<dbReference type="InterPro" id="IPR036390">
    <property type="entry name" value="WH_DNA-bd_sf"/>
</dbReference>
<dbReference type="Gene3D" id="1.10.10.10">
    <property type="entry name" value="Winged helix-like DNA-binding domain superfamily/Winged helix DNA-binding domain"/>
    <property type="match status" value="1"/>
</dbReference>
<evidence type="ECO:0000256" key="2">
    <source>
        <dbReference type="ARBA" id="ARBA00023125"/>
    </source>
</evidence>
<keyword evidence="3" id="KW-0804">Transcription</keyword>
<protein>
    <recommendedName>
        <fullName evidence="4">HTH marR-type domain-containing protein</fullName>
    </recommendedName>
</protein>
<accession>A0AAQ3WC95</accession>
<organism evidence="5 6">
    <name type="scientific">Candidatus Enterococcus palustris</name>
    <dbReference type="NCBI Taxonomy" id="1834189"/>
    <lineage>
        <taxon>Bacteria</taxon>
        <taxon>Bacillati</taxon>
        <taxon>Bacillota</taxon>
        <taxon>Bacilli</taxon>
        <taxon>Lactobacillales</taxon>
        <taxon>Enterococcaceae</taxon>
        <taxon>Enterococcus</taxon>
    </lineage>
</organism>
<dbReference type="PRINTS" id="PR00598">
    <property type="entry name" value="HTHMARR"/>
</dbReference>
<sequence length="141" mass="16612">MSNQESLAEKIYQISILQQNYVLQRFKELQLNSLQARSISYIFHHQGSMQRELAEYLGKKQATVTNILKGLEKRNVVYRKIPKNNERQKNIFLTTDGEQVAHQVSLIFKELDEKICNGLTQEEQDMFQLNLTKVETKFFEN</sequence>
<dbReference type="PANTHER" id="PTHR42756">
    <property type="entry name" value="TRANSCRIPTIONAL REGULATOR, MARR"/>
    <property type="match status" value="1"/>
</dbReference>
<keyword evidence="1" id="KW-0805">Transcription regulation</keyword>
<reference evidence="6" key="1">
    <citation type="submission" date="2017-05" db="EMBL/GenBank/DDBJ databases">
        <title>The Genome Sequence of EEnterococcus faecalis 9F2_4866.</title>
        <authorList>
            <consortium name="The Broad Institute Genomics Platform"/>
            <consortium name="The Broad Institute Genomic Center for Infectious Diseases"/>
            <person name="Earl A."/>
            <person name="Manson A."/>
            <person name="Schwartman J."/>
            <person name="Gilmore M."/>
            <person name="Abouelleil A."/>
            <person name="Cao P."/>
            <person name="Chapman S."/>
            <person name="Cusick C."/>
            <person name="Shea T."/>
            <person name="Young S."/>
            <person name="Neafsey D."/>
            <person name="Nusbaum C."/>
            <person name="Birren B."/>
        </authorList>
    </citation>
    <scope>NUCLEOTIDE SEQUENCE [LARGE SCALE GENOMIC DNA]</scope>
    <source>
        <strain evidence="6">7F3_DIV0205</strain>
    </source>
</reference>
<dbReference type="GO" id="GO:0003700">
    <property type="term" value="F:DNA-binding transcription factor activity"/>
    <property type="evidence" value="ECO:0007669"/>
    <property type="project" value="InterPro"/>
</dbReference>
<dbReference type="AlphaFoldDB" id="A0AAQ3WC95"/>
<gene>
    <name evidence="5" type="ORF">A5821_000812</name>
</gene>
<keyword evidence="2" id="KW-0238">DNA-binding</keyword>
<dbReference type="InterPro" id="IPR000835">
    <property type="entry name" value="HTH_MarR-typ"/>
</dbReference>
<dbReference type="PROSITE" id="PS50995">
    <property type="entry name" value="HTH_MARR_2"/>
    <property type="match status" value="1"/>
</dbReference>
<dbReference type="SUPFAM" id="SSF46785">
    <property type="entry name" value="Winged helix' DNA-binding domain"/>
    <property type="match status" value="1"/>
</dbReference>
<evidence type="ECO:0000259" key="4">
    <source>
        <dbReference type="PROSITE" id="PS50995"/>
    </source>
</evidence>
<evidence type="ECO:0000256" key="3">
    <source>
        <dbReference type="ARBA" id="ARBA00023163"/>
    </source>
</evidence>
<dbReference type="Proteomes" id="UP000194948">
    <property type="component" value="Chromosome"/>
</dbReference>
<name>A0AAQ3WC95_9ENTE</name>
<keyword evidence="6" id="KW-1185">Reference proteome</keyword>
<dbReference type="RefSeq" id="WP_086313319.1">
    <property type="nucleotide sequence ID" value="NZ_CP147244.1"/>
</dbReference>
<dbReference type="SMART" id="SM00347">
    <property type="entry name" value="HTH_MARR"/>
    <property type="match status" value="1"/>
</dbReference>
<evidence type="ECO:0000256" key="1">
    <source>
        <dbReference type="ARBA" id="ARBA00023015"/>
    </source>
</evidence>